<proteinExistence type="inferred from homology"/>
<dbReference type="PANTHER" id="PTHR43196">
    <property type="entry name" value="SULFATE ADENYLYLTRANSFERASE SUBUNIT 2"/>
    <property type="match status" value="1"/>
</dbReference>
<dbReference type="InterPro" id="IPR011784">
    <property type="entry name" value="SO4_adenylTrfase_ssu"/>
</dbReference>
<evidence type="ECO:0000256" key="5">
    <source>
        <dbReference type="ARBA" id="ARBA00022840"/>
    </source>
</evidence>
<organism evidence="8 9">
    <name type="scientific">Nitrogeniibacter mangrovi</name>
    <dbReference type="NCBI Taxonomy" id="2016596"/>
    <lineage>
        <taxon>Bacteria</taxon>
        <taxon>Pseudomonadati</taxon>
        <taxon>Pseudomonadota</taxon>
        <taxon>Betaproteobacteria</taxon>
        <taxon>Rhodocyclales</taxon>
        <taxon>Zoogloeaceae</taxon>
        <taxon>Nitrogeniibacter</taxon>
    </lineage>
</organism>
<dbReference type="HAMAP" id="MF_00064">
    <property type="entry name" value="Sulf_adenylyltr_sub2"/>
    <property type="match status" value="1"/>
</dbReference>
<keyword evidence="3 6" id="KW-0548">Nucleotidyltransferase</keyword>
<keyword evidence="4 6" id="KW-0547">Nucleotide-binding</keyword>
<dbReference type="PANTHER" id="PTHR43196:SF1">
    <property type="entry name" value="SULFATE ADENYLYLTRANSFERASE SUBUNIT 2"/>
    <property type="match status" value="1"/>
</dbReference>
<evidence type="ECO:0000259" key="7">
    <source>
        <dbReference type="Pfam" id="PF01507"/>
    </source>
</evidence>
<evidence type="ECO:0000256" key="3">
    <source>
        <dbReference type="ARBA" id="ARBA00022695"/>
    </source>
</evidence>
<dbReference type="InterPro" id="IPR014729">
    <property type="entry name" value="Rossmann-like_a/b/a_fold"/>
</dbReference>
<dbReference type="FunFam" id="3.40.50.620:FF:000002">
    <property type="entry name" value="Sulfate adenylyltransferase subunit 2"/>
    <property type="match status" value="1"/>
</dbReference>
<dbReference type="Pfam" id="PF01507">
    <property type="entry name" value="PAPS_reduct"/>
    <property type="match status" value="1"/>
</dbReference>
<dbReference type="CDD" id="cd23946">
    <property type="entry name" value="Sulfate_adenylyltransferase_2"/>
    <property type="match status" value="1"/>
</dbReference>
<comment type="subunit">
    <text evidence="6">Heterodimer composed of CysD, the smaller subunit, and CysN.</text>
</comment>
<dbReference type="GO" id="GO:0004781">
    <property type="term" value="F:sulfate adenylyltransferase (ATP) activity"/>
    <property type="evidence" value="ECO:0007669"/>
    <property type="project" value="UniProtKB-UniRule"/>
</dbReference>
<dbReference type="Proteomes" id="UP000501991">
    <property type="component" value="Chromosome"/>
</dbReference>
<name>A0A6C1B4B8_9RHOO</name>
<dbReference type="RefSeq" id="WP_173766271.1">
    <property type="nucleotide sequence ID" value="NZ_CP048836.1"/>
</dbReference>
<keyword evidence="9" id="KW-1185">Reference proteome</keyword>
<evidence type="ECO:0000313" key="9">
    <source>
        <dbReference type="Proteomes" id="UP000501991"/>
    </source>
</evidence>
<dbReference type="EMBL" id="CP048836">
    <property type="protein sequence ID" value="QID18532.1"/>
    <property type="molecule type" value="Genomic_DNA"/>
</dbReference>
<gene>
    <name evidence="6 8" type="primary">cysD</name>
    <name evidence="8" type="ORF">G3580_13370</name>
</gene>
<dbReference type="InterPro" id="IPR002500">
    <property type="entry name" value="PAPS_reduct_dom"/>
</dbReference>
<evidence type="ECO:0000256" key="4">
    <source>
        <dbReference type="ARBA" id="ARBA00022741"/>
    </source>
</evidence>
<dbReference type="NCBIfam" id="TIGR02039">
    <property type="entry name" value="CysD"/>
    <property type="match status" value="1"/>
</dbReference>
<evidence type="ECO:0000313" key="8">
    <source>
        <dbReference type="EMBL" id="QID18532.1"/>
    </source>
</evidence>
<dbReference type="SUPFAM" id="SSF52402">
    <property type="entry name" value="Adenine nucleotide alpha hydrolases-like"/>
    <property type="match status" value="1"/>
</dbReference>
<dbReference type="NCBIfam" id="NF009214">
    <property type="entry name" value="PRK12563.1"/>
    <property type="match status" value="1"/>
</dbReference>
<evidence type="ECO:0000256" key="6">
    <source>
        <dbReference type="HAMAP-Rule" id="MF_00064"/>
    </source>
</evidence>
<dbReference type="GO" id="GO:0000103">
    <property type="term" value="P:sulfate assimilation"/>
    <property type="evidence" value="ECO:0007669"/>
    <property type="project" value="UniProtKB-UniRule"/>
</dbReference>
<dbReference type="EC" id="2.7.7.4" evidence="6"/>
<feature type="domain" description="Phosphoadenosine phosphosulphate reductase" evidence="7">
    <location>
        <begin position="307"/>
        <end position="534"/>
    </location>
</feature>
<protein>
    <recommendedName>
        <fullName evidence="6">Sulfate adenylyltransferase subunit 2</fullName>
        <ecNumber evidence="6">2.7.7.4</ecNumber>
    </recommendedName>
    <alternativeName>
        <fullName evidence="6">ATP-sulfurylase small subunit</fullName>
    </alternativeName>
    <alternativeName>
        <fullName evidence="6">Sulfate adenylate transferase</fullName>
        <shortName evidence="6">SAT</shortName>
    </alternativeName>
</protein>
<accession>A0A6C1B4B8</accession>
<keyword evidence="5 6" id="KW-0067">ATP-binding</keyword>
<comment type="similarity">
    <text evidence="1 6">Belongs to the PAPS reductase family. CysD subfamily.</text>
</comment>
<comment type="pathway">
    <text evidence="6">Sulfur metabolism; hydrogen sulfide biosynthesis; sulfite from sulfate: step 1/3.</text>
</comment>
<dbReference type="UniPathway" id="UPA00140">
    <property type="reaction ID" value="UER00204"/>
</dbReference>
<evidence type="ECO:0000256" key="1">
    <source>
        <dbReference type="ARBA" id="ARBA00008885"/>
    </source>
</evidence>
<dbReference type="GO" id="GO:0070814">
    <property type="term" value="P:hydrogen sulfide biosynthetic process"/>
    <property type="evidence" value="ECO:0007669"/>
    <property type="project" value="UniProtKB-UniRule"/>
</dbReference>
<dbReference type="NCBIfam" id="NF003587">
    <property type="entry name" value="PRK05253.1"/>
    <property type="match status" value="1"/>
</dbReference>
<dbReference type="GO" id="GO:0005524">
    <property type="term" value="F:ATP binding"/>
    <property type="evidence" value="ECO:0007669"/>
    <property type="project" value="UniProtKB-KW"/>
</dbReference>
<keyword evidence="2 6" id="KW-0808">Transferase</keyword>
<dbReference type="KEGG" id="azq:G3580_13370"/>
<comment type="catalytic activity">
    <reaction evidence="6">
        <text>sulfate + ATP + H(+) = adenosine 5'-phosphosulfate + diphosphate</text>
        <dbReference type="Rhea" id="RHEA:18133"/>
        <dbReference type="ChEBI" id="CHEBI:15378"/>
        <dbReference type="ChEBI" id="CHEBI:16189"/>
        <dbReference type="ChEBI" id="CHEBI:30616"/>
        <dbReference type="ChEBI" id="CHEBI:33019"/>
        <dbReference type="ChEBI" id="CHEBI:58243"/>
        <dbReference type="EC" id="2.7.7.4"/>
    </reaction>
</comment>
<comment type="function">
    <text evidence="6">With CysN forms the ATP sulfurylase (ATPS) that catalyzes the adenylation of sulfate producing adenosine 5'-phosphosulfate (APS) and diphosphate, the first enzymatic step in sulfur assimilation pathway. APS synthesis involves the formation of a high-energy phosphoric-sulfuric acid anhydride bond driven by GTP hydrolysis by CysN coupled to ATP hydrolysis by CysD.</text>
</comment>
<dbReference type="InterPro" id="IPR050128">
    <property type="entry name" value="Sulfate_adenylyltrnsfr_sub2"/>
</dbReference>
<sequence length="580" mass="64999">MNASPRSLAALNATRRRAVELRRQGRTLADVARATGLSAPTIIAACKAFDAGGWAAVDVGRRGRRAGSGTRIPAQRDVNIRDALFAAGDAPVDGGAGLWDYPALCRWLEATFGIALTPRTAARHAARWGLSAPDLQDNWRQAQGESARAWGETVFAPLVARAKQEGAELLWASIVAVERTHVMLYAHDRRGKLRWILRPAPLRSDDIKEFMTRLIGAAGRKIHLLWHGPRLDTIADIGPWLQRMAGRIDIHPLPARWQAPGHLNAPAAAGSTNSETVTRTPMTLTHLQRLEAESIHIMREVVAEADNPVMLYSIGKDSAVMLHLAMKAFHPAKPPFPLLHVDTQWKFREMYAFRDRIVKDLGVDLLVHINPEGAEKGINPFTHGSAIHTDIMKTEGLKQALDKYGFDAAFGGARRDEEKSRAKERIFSFRTAQHRWDPKNQRPELWKLYNARKHKGESMRVFPLSNWTELDIWQYIYLENIPIVPLYYAAERPVVERDGTLIMVDDERMPLKPGEVPMMKMVRFRTLGCYPLTGAVESAADTLPAIIQEMLLTKTSERQGRVIDHDSAASMEKKKQEGYF</sequence>
<evidence type="ECO:0000256" key="2">
    <source>
        <dbReference type="ARBA" id="ARBA00022679"/>
    </source>
</evidence>
<dbReference type="AlphaFoldDB" id="A0A6C1B4B8"/>
<reference evidence="8 9" key="1">
    <citation type="submission" date="2020-02" db="EMBL/GenBank/DDBJ databases">
        <title>Nitrogenibacter mangrovi gen. nov., sp. nov. isolated from mangrove sediment, a denitrifying betaproteobacterium.</title>
        <authorList>
            <person name="Liao H."/>
            <person name="Tian Y."/>
        </authorList>
    </citation>
    <scope>NUCLEOTIDE SEQUENCE [LARGE SCALE GENOMIC DNA]</scope>
    <source>
        <strain evidence="8 9">M9-3-2</strain>
    </source>
</reference>
<dbReference type="Gene3D" id="3.40.50.620">
    <property type="entry name" value="HUPs"/>
    <property type="match status" value="1"/>
</dbReference>